<accession>A0A3D9BPN4</accession>
<organism evidence="3 4">
    <name type="scientific">Rhodosalinus sediminis</name>
    <dbReference type="NCBI Taxonomy" id="1940533"/>
    <lineage>
        <taxon>Bacteria</taxon>
        <taxon>Pseudomonadati</taxon>
        <taxon>Pseudomonadota</taxon>
        <taxon>Alphaproteobacteria</taxon>
        <taxon>Rhodobacterales</taxon>
        <taxon>Paracoccaceae</taxon>
        <taxon>Rhodosalinus</taxon>
    </lineage>
</organism>
<feature type="transmembrane region" description="Helical" evidence="2">
    <location>
        <begin position="80"/>
        <end position="99"/>
    </location>
</feature>
<evidence type="ECO:0000313" key="4">
    <source>
        <dbReference type="Proteomes" id="UP000257131"/>
    </source>
</evidence>
<dbReference type="EMBL" id="QOHR01000018">
    <property type="protein sequence ID" value="REC55478.1"/>
    <property type="molecule type" value="Genomic_DNA"/>
</dbReference>
<gene>
    <name evidence="3" type="ORF">DRV84_11640</name>
</gene>
<keyword evidence="2" id="KW-0472">Membrane</keyword>
<keyword evidence="4" id="KW-1185">Reference proteome</keyword>
<keyword evidence="2" id="KW-0812">Transmembrane</keyword>
<feature type="region of interest" description="Disordered" evidence="1">
    <location>
        <begin position="1"/>
        <end position="78"/>
    </location>
</feature>
<keyword evidence="2" id="KW-1133">Transmembrane helix</keyword>
<evidence type="ECO:0000313" key="3">
    <source>
        <dbReference type="EMBL" id="REC55478.1"/>
    </source>
</evidence>
<protein>
    <submittedName>
        <fullName evidence="3">Uncharacterized protein</fullName>
    </submittedName>
</protein>
<comment type="caution">
    <text evidence="3">The sequence shown here is derived from an EMBL/GenBank/DDBJ whole genome shotgun (WGS) entry which is preliminary data.</text>
</comment>
<sequence length="100" mass="10381">MTRDTSMREHAAHPHAPVHDPRDTPQPRPRPADPRTGVLPGDPGRGPTVAGTDAAPQTAVGTERPPEARETPEATPGGRALRYAATALLVVMAALALAAL</sequence>
<proteinExistence type="predicted"/>
<dbReference type="RefSeq" id="WP_115980852.1">
    <property type="nucleotide sequence ID" value="NZ_QOHR01000018.1"/>
</dbReference>
<name>A0A3D9BPN4_9RHOB</name>
<reference evidence="3 4" key="1">
    <citation type="journal article" date="2017" name="Int. J. Syst. Evol. Microbiol.">
        <title>Rhodosalinus sediminis gen. nov., sp. nov., isolated from marine saltern.</title>
        <authorList>
            <person name="Guo L.Y."/>
            <person name="Ling S.K."/>
            <person name="Li C.M."/>
            <person name="Chen G.J."/>
            <person name="Du Z.J."/>
        </authorList>
    </citation>
    <scope>NUCLEOTIDE SEQUENCE [LARGE SCALE GENOMIC DNA]</scope>
    <source>
        <strain evidence="3 4">WDN1C137</strain>
    </source>
</reference>
<feature type="compositionally biased region" description="Basic and acidic residues" evidence="1">
    <location>
        <begin position="1"/>
        <end position="33"/>
    </location>
</feature>
<dbReference type="AlphaFoldDB" id="A0A3D9BPN4"/>
<dbReference type="Proteomes" id="UP000257131">
    <property type="component" value="Unassembled WGS sequence"/>
</dbReference>
<evidence type="ECO:0000256" key="1">
    <source>
        <dbReference type="SAM" id="MobiDB-lite"/>
    </source>
</evidence>
<evidence type="ECO:0000256" key="2">
    <source>
        <dbReference type="SAM" id="Phobius"/>
    </source>
</evidence>